<keyword evidence="1" id="KW-0812">Transmembrane</keyword>
<dbReference type="AlphaFoldDB" id="A0A212U930"/>
<feature type="transmembrane region" description="Helical" evidence="1">
    <location>
        <begin position="123"/>
        <end position="142"/>
    </location>
</feature>
<feature type="transmembrane region" description="Helical" evidence="1">
    <location>
        <begin position="310"/>
        <end position="327"/>
    </location>
</feature>
<name>A0A212U930_9BACT</name>
<feature type="transmembrane region" description="Helical" evidence="1">
    <location>
        <begin position="7"/>
        <end position="24"/>
    </location>
</feature>
<feature type="transmembrane region" description="Helical" evidence="1">
    <location>
        <begin position="334"/>
        <end position="355"/>
    </location>
</feature>
<feature type="transmembrane region" description="Helical" evidence="1">
    <location>
        <begin position="36"/>
        <end position="56"/>
    </location>
</feature>
<dbReference type="Proteomes" id="UP000198131">
    <property type="component" value="Unassembled WGS sequence"/>
</dbReference>
<evidence type="ECO:0000313" key="3">
    <source>
        <dbReference type="Proteomes" id="UP000198131"/>
    </source>
</evidence>
<feature type="transmembrane region" description="Helical" evidence="1">
    <location>
        <begin position="154"/>
        <end position="170"/>
    </location>
</feature>
<evidence type="ECO:0008006" key="4">
    <source>
        <dbReference type="Google" id="ProtNLM"/>
    </source>
</evidence>
<keyword evidence="1" id="KW-0472">Membrane</keyword>
<evidence type="ECO:0000313" key="2">
    <source>
        <dbReference type="EMBL" id="SNC74782.1"/>
    </source>
</evidence>
<accession>A0A212U930</accession>
<keyword evidence="3" id="KW-1185">Reference proteome</keyword>
<evidence type="ECO:0000256" key="1">
    <source>
        <dbReference type="SAM" id="Phobius"/>
    </source>
</evidence>
<keyword evidence="1" id="KW-1133">Transmembrane helix</keyword>
<sequence>MKSPSRLAWLFCSLFIALVSIWYIPRWKEKATNSVLGWDVSGYYLYLPAIFIHHDVKELRFREEMMRKYAPTPDFYQAFRHPESGNFVMKYPAGMALQYLPFFLAAHAIAGPAGYPADGFSAPYQMAILLASLAVAVLSLWLVRRALLPRFGEWPTVLTLLILVLGSNYLDYSSLGGAMTHSWLFLWYAVLLLLTPAFYRRPRLGRAVAIGAVLGLMVLTRPTEILAALIPILWGLRPAWASLRERLGFWQQHLGHLTAAVLAAAALISIQPLYWHYVSGDWVVYSYQDQGFSWLRPHLWEGIFSFKSGWLLYSPLLFTALVGFVFLRRQQPEAFWAMLIFLVLFIYVTFAWDVWTYGGSLGQRAMVQSYAVQAWPMAAALRWLLAQKRLAVAYGVLAVLGCYYNLWLTHQAHRGGLLIVGEMTRTYWLRILGRYDVPLEARLLLDTNSYFSGTPRNQRVLWQQDFEQPGSPEACGAPALEGNCSLVLNAQHPISQEYVIPARPGQFEWVRASALARTSQPEWSVGHMSQYVVRFRLGKKMVKERTVHFQRALEPNWSRELHFYMRPPEEAFDNVAILFVYRGTSAYLVFDNAKLEAFDGD</sequence>
<feature type="transmembrane region" description="Helical" evidence="1">
    <location>
        <begin position="391"/>
        <end position="408"/>
    </location>
</feature>
<organism evidence="2 3">
    <name type="scientific">Hymenobacter gelipurpurascens</name>
    <dbReference type="NCBI Taxonomy" id="89968"/>
    <lineage>
        <taxon>Bacteria</taxon>
        <taxon>Pseudomonadati</taxon>
        <taxon>Bacteroidota</taxon>
        <taxon>Cytophagia</taxon>
        <taxon>Cytophagales</taxon>
        <taxon>Hymenobacteraceae</taxon>
        <taxon>Hymenobacter</taxon>
    </lineage>
</organism>
<dbReference type="RefSeq" id="WP_088843897.1">
    <property type="nucleotide sequence ID" value="NZ_FYEW01000002.1"/>
</dbReference>
<gene>
    <name evidence="2" type="ORF">SAMN06265337_2544</name>
</gene>
<feature type="transmembrane region" description="Helical" evidence="1">
    <location>
        <begin position="367"/>
        <end position="384"/>
    </location>
</feature>
<reference evidence="3" key="1">
    <citation type="submission" date="2017-06" db="EMBL/GenBank/DDBJ databases">
        <authorList>
            <person name="Varghese N."/>
            <person name="Submissions S."/>
        </authorList>
    </citation>
    <scope>NUCLEOTIDE SEQUENCE [LARGE SCALE GENOMIC DNA]</scope>
    <source>
        <strain evidence="3">DSM 11116</strain>
    </source>
</reference>
<proteinExistence type="predicted"/>
<dbReference type="EMBL" id="FYEW01000002">
    <property type="protein sequence ID" value="SNC74782.1"/>
    <property type="molecule type" value="Genomic_DNA"/>
</dbReference>
<protein>
    <recommendedName>
        <fullName evidence="4">4-amino-4-deoxy-L-arabinose transferase</fullName>
    </recommendedName>
</protein>
<feature type="transmembrane region" description="Helical" evidence="1">
    <location>
        <begin position="182"/>
        <end position="199"/>
    </location>
</feature>
<dbReference type="OrthoDB" id="136762at2"/>
<feature type="transmembrane region" description="Helical" evidence="1">
    <location>
        <begin position="255"/>
        <end position="275"/>
    </location>
</feature>